<accession>T1J7E1</accession>
<dbReference type="EnsemblMetazoa" id="SMAR009583-RA">
    <property type="protein sequence ID" value="SMAR009583-PA"/>
    <property type="gene ID" value="SMAR009583"/>
</dbReference>
<dbReference type="Gene3D" id="3.30.890.10">
    <property type="entry name" value="Methyl-cpg-binding Protein 2, Chain A"/>
    <property type="match status" value="1"/>
</dbReference>
<dbReference type="Pfam" id="PF01429">
    <property type="entry name" value="MBD"/>
    <property type="match status" value="1"/>
</dbReference>
<dbReference type="PROSITE" id="PS50982">
    <property type="entry name" value="MBD"/>
    <property type="match status" value="1"/>
</dbReference>
<protein>
    <recommendedName>
        <fullName evidence="2">MBD domain-containing protein</fullName>
    </recommendedName>
</protein>
<name>T1J7E1_STRMM</name>
<reference evidence="3" key="2">
    <citation type="submission" date="2015-02" db="UniProtKB">
        <authorList>
            <consortium name="EnsemblMetazoa"/>
        </authorList>
    </citation>
    <scope>IDENTIFICATION</scope>
</reference>
<dbReference type="CDD" id="cd00122">
    <property type="entry name" value="MBD"/>
    <property type="match status" value="1"/>
</dbReference>
<dbReference type="GO" id="GO:0003677">
    <property type="term" value="F:DNA binding"/>
    <property type="evidence" value="ECO:0007669"/>
    <property type="project" value="InterPro"/>
</dbReference>
<dbReference type="HOGENOM" id="CLU_783739_0_0_1"/>
<feature type="region of interest" description="Disordered" evidence="1">
    <location>
        <begin position="243"/>
        <end position="274"/>
    </location>
</feature>
<dbReference type="EMBL" id="JH431921">
    <property type="status" value="NOT_ANNOTATED_CDS"/>
    <property type="molecule type" value="Genomic_DNA"/>
</dbReference>
<evidence type="ECO:0000313" key="3">
    <source>
        <dbReference type="EnsemblMetazoa" id="SMAR009583-PA"/>
    </source>
</evidence>
<dbReference type="SUPFAM" id="SSF54171">
    <property type="entry name" value="DNA-binding domain"/>
    <property type="match status" value="1"/>
</dbReference>
<dbReference type="InterPro" id="IPR016177">
    <property type="entry name" value="DNA-bd_dom_sf"/>
</dbReference>
<organism evidence="3 4">
    <name type="scientific">Strigamia maritima</name>
    <name type="common">European centipede</name>
    <name type="synonym">Geophilus maritimus</name>
    <dbReference type="NCBI Taxonomy" id="126957"/>
    <lineage>
        <taxon>Eukaryota</taxon>
        <taxon>Metazoa</taxon>
        <taxon>Ecdysozoa</taxon>
        <taxon>Arthropoda</taxon>
        <taxon>Myriapoda</taxon>
        <taxon>Chilopoda</taxon>
        <taxon>Pleurostigmophora</taxon>
        <taxon>Geophilomorpha</taxon>
        <taxon>Linotaeniidae</taxon>
        <taxon>Strigamia</taxon>
    </lineage>
</organism>
<evidence type="ECO:0000313" key="4">
    <source>
        <dbReference type="Proteomes" id="UP000014500"/>
    </source>
</evidence>
<proteinExistence type="predicted"/>
<feature type="domain" description="MBD" evidence="2">
    <location>
        <begin position="172"/>
        <end position="245"/>
    </location>
</feature>
<keyword evidence="4" id="KW-1185">Reference proteome</keyword>
<dbReference type="Proteomes" id="UP000014500">
    <property type="component" value="Unassembled WGS sequence"/>
</dbReference>
<reference evidence="4" key="1">
    <citation type="submission" date="2011-05" db="EMBL/GenBank/DDBJ databases">
        <authorList>
            <person name="Richards S.R."/>
            <person name="Qu J."/>
            <person name="Jiang H."/>
            <person name="Jhangiani S.N."/>
            <person name="Agravi P."/>
            <person name="Goodspeed R."/>
            <person name="Gross S."/>
            <person name="Mandapat C."/>
            <person name="Jackson L."/>
            <person name="Mathew T."/>
            <person name="Pu L."/>
            <person name="Thornton R."/>
            <person name="Saada N."/>
            <person name="Wilczek-Boney K.B."/>
            <person name="Lee S."/>
            <person name="Kovar C."/>
            <person name="Wu Y."/>
            <person name="Scherer S.E."/>
            <person name="Worley K.C."/>
            <person name="Muzny D.M."/>
            <person name="Gibbs R."/>
        </authorList>
    </citation>
    <scope>NUCLEOTIDE SEQUENCE</scope>
    <source>
        <strain evidence="4">Brora</strain>
    </source>
</reference>
<dbReference type="SMART" id="SM00391">
    <property type="entry name" value="MBD"/>
    <property type="match status" value="1"/>
</dbReference>
<dbReference type="InterPro" id="IPR001739">
    <property type="entry name" value="Methyl_CpG_DNA-bd"/>
</dbReference>
<dbReference type="AlphaFoldDB" id="T1J7E1"/>
<evidence type="ECO:0000259" key="2">
    <source>
        <dbReference type="PROSITE" id="PS50982"/>
    </source>
</evidence>
<sequence>MLFSPLDTCAEVRACRYNVYRHSSPLATDERGSDAPRIDFFPHRVFRKRCAIIEDNRGLSQGTGINKAACPKPSCAEAAVFRENHLAKKSEIKVRYYTRHPGHDPLLGGTEFKGFRADFSVDGNLTYFWPQPGPSLSPNRNRFCVQDIPSFVSSRRKNVPVSMTLLKPTSSKRGFYRTAVPNKPGWEREEVQRQSAATKGQWDIYFYAPGRRFPLRSRPEIREYCEKTLNVPYNPDEFSWKPTEAPIDTVSPVDTDNEGETQTMTPENDNADSDPECYTGLETKVFHVENFLASPKPPRGVCPIVMRSRISLEADNCPNHGGYGSTLVKDGICRTLIGSHPTIGVSRMYGLLRV</sequence>
<evidence type="ECO:0000256" key="1">
    <source>
        <dbReference type="SAM" id="MobiDB-lite"/>
    </source>
</evidence>